<gene>
    <name evidence="2" type="ORF">EYR41_001105</name>
</gene>
<dbReference type="AlphaFoldDB" id="A0A8H2HTV5"/>
<dbReference type="Proteomes" id="UP000297595">
    <property type="component" value="Unassembled WGS sequence"/>
</dbReference>
<proteinExistence type="predicted"/>
<keyword evidence="1" id="KW-0472">Membrane</keyword>
<keyword evidence="1" id="KW-0812">Transmembrane</keyword>
<sequence length="151" mass="17195">MHKVVLRQRHPIQRQGPDLRTGSAVLQYYTGGTSAWPAAVYGQKDGSQPYAQNGNSISYPILLVGPGFHVSCSPFLSFFFFFLFFLSFLYLCIFSLFFIFVNEEEFLDFRGRGSQRLVSEANWKKRCHASAACRQAVFPQTSTILAKKAYR</sequence>
<feature type="transmembrane region" description="Helical" evidence="1">
    <location>
        <begin position="75"/>
        <end position="101"/>
    </location>
</feature>
<evidence type="ECO:0000313" key="3">
    <source>
        <dbReference type="Proteomes" id="UP000297595"/>
    </source>
</evidence>
<organism evidence="2 3">
    <name type="scientific">Orbilia oligospora</name>
    <name type="common">Nematode-trapping fungus</name>
    <name type="synonym">Arthrobotrys oligospora</name>
    <dbReference type="NCBI Taxonomy" id="2813651"/>
    <lineage>
        <taxon>Eukaryota</taxon>
        <taxon>Fungi</taxon>
        <taxon>Dikarya</taxon>
        <taxon>Ascomycota</taxon>
        <taxon>Pezizomycotina</taxon>
        <taxon>Orbiliomycetes</taxon>
        <taxon>Orbiliales</taxon>
        <taxon>Orbiliaceae</taxon>
        <taxon>Orbilia</taxon>
    </lineage>
</organism>
<keyword evidence="1" id="KW-1133">Transmembrane helix</keyword>
<evidence type="ECO:0000256" key="1">
    <source>
        <dbReference type="SAM" id="Phobius"/>
    </source>
</evidence>
<dbReference type="EMBL" id="SOZJ01000001">
    <property type="protein sequence ID" value="TGJ74055.1"/>
    <property type="molecule type" value="Genomic_DNA"/>
</dbReference>
<name>A0A8H2HTV5_ORBOL</name>
<evidence type="ECO:0000313" key="2">
    <source>
        <dbReference type="EMBL" id="TGJ74055.1"/>
    </source>
</evidence>
<accession>A0A8H2HTV5</accession>
<protein>
    <submittedName>
        <fullName evidence="2">Uncharacterized protein</fullName>
    </submittedName>
</protein>
<comment type="caution">
    <text evidence="2">The sequence shown here is derived from an EMBL/GenBank/DDBJ whole genome shotgun (WGS) entry which is preliminary data.</text>
</comment>
<reference evidence="2 3" key="1">
    <citation type="submission" date="2019-03" db="EMBL/GenBank/DDBJ databases">
        <title>Nematode-trapping fungi genome.</title>
        <authorList>
            <person name="Vidal-Diez De Ulzurrun G."/>
        </authorList>
    </citation>
    <scope>NUCLEOTIDE SEQUENCE [LARGE SCALE GENOMIC DNA]</scope>
    <source>
        <strain evidence="2 3">TWF154</strain>
    </source>
</reference>